<dbReference type="OrthoDB" id="5815483at2759"/>
<feature type="compositionally biased region" description="Basic and acidic residues" evidence="1">
    <location>
        <begin position="86"/>
        <end position="99"/>
    </location>
</feature>
<keyword evidence="3" id="KW-1185">Reference proteome</keyword>
<sequence>MKSNELRIQRVDTAHGAEKANTKIGIVVTLVLFLEVNKLRSLSLNDFKKNALSLEFRLLEYRFPMVSLLDRKEQNFPMVSLLDRKEQNHNDQSHSREDADVSLQKKPSSTNKWKHERKTCVAVLIGDVETRKTLSSSSRKMSLYDTPPISLEEAQQSIERTIIDYTALWNVVSNGSGMTFHGFQRVDSDPNFSDNPRLQLLNENEDLGATTKNKNEPKLLPQQPQPIAVSLRIVNRNLPSTCHIGIDLDESSFDEIERQELDDHLGEIPTTFHRRQRRVTSEENNVVDCYDRCTRRLTLQVQLQAHRQRLLIMHEASVRIILRLNKRDWTTQILLAKRSMALRLLGTDMSMTMRAVNCYNPVTTRLKDDVMYYFFGLFFNFASPCLKHIPEEKISK</sequence>
<accession>A0A0D8XK30</accession>
<evidence type="ECO:0000256" key="1">
    <source>
        <dbReference type="SAM" id="MobiDB-lite"/>
    </source>
</evidence>
<gene>
    <name evidence="2" type="ORF">DICVIV_09785</name>
</gene>
<dbReference type="STRING" id="29172.A0A0D8XK30"/>
<dbReference type="Proteomes" id="UP000053766">
    <property type="component" value="Unassembled WGS sequence"/>
</dbReference>
<dbReference type="AlphaFoldDB" id="A0A0D8XK30"/>
<evidence type="ECO:0000313" key="3">
    <source>
        <dbReference type="Proteomes" id="UP000053766"/>
    </source>
</evidence>
<organism evidence="2 3">
    <name type="scientific">Dictyocaulus viviparus</name>
    <name type="common">Bovine lungworm</name>
    <dbReference type="NCBI Taxonomy" id="29172"/>
    <lineage>
        <taxon>Eukaryota</taxon>
        <taxon>Metazoa</taxon>
        <taxon>Ecdysozoa</taxon>
        <taxon>Nematoda</taxon>
        <taxon>Chromadorea</taxon>
        <taxon>Rhabditida</taxon>
        <taxon>Rhabditina</taxon>
        <taxon>Rhabditomorpha</taxon>
        <taxon>Strongyloidea</taxon>
        <taxon>Metastrongylidae</taxon>
        <taxon>Dictyocaulus</taxon>
    </lineage>
</organism>
<reference evidence="2 3" key="1">
    <citation type="submission" date="2013-11" db="EMBL/GenBank/DDBJ databases">
        <title>Draft genome of the bovine lungworm Dictyocaulus viviparus.</title>
        <authorList>
            <person name="Mitreva M."/>
        </authorList>
    </citation>
    <scope>NUCLEOTIDE SEQUENCE [LARGE SCALE GENOMIC DNA]</scope>
    <source>
        <strain evidence="2 3">HannoverDv2000</strain>
    </source>
</reference>
<protein>
    <submittedName>
        <fullName evidence="2">Uncharacterized protein</fullName>
    </submittedName>
</protein>
<proteinExistence type="predicted"/>
<evidence type="ECO:0000313" key="2">
    <source>
        <dbReference type="EMBL" id="KJH44184.1"/>
    </source>
</evidence>
<reference evidence="3" key="2">
    <citation type="journal article" date="2016" name="Sci. Rep.">
        <title>Dictyocaulus viviparus genome, variome and transcriptome elucidate lungworm biology and support future intervention.</title>
        <authorList>
            <person name="McNulty S.N."/>
            <person name="Strube C."/>
            <person name="Rosa B.A."/>
            <person name="Martin J.C."/>
            <person name="Tyagi R."/>
            <person name="Choi Y.J."/>
            <person name="Wang Q."/>
            <person name="Hallsworth Pepin K."/>
            <person name="Zhang X."/>
            <person name="Ozersky P."/>
            <person name="Wilson R.K."/>
            <person name="Sternberg P.W."/>
            <person name="Gasser R.B."/>
            <person name="Mitreva M."/>
        </authorList>
    </citation>
    <scope>NUCLEOTIDE SEQUENCE [LARGE SCALE GENOMIC DNA]</scope>
    <source>
        <strain evidence="3">HannoverDv2000</strain>
    </source>
</reference>
<name>A0A0D8XK30_DICVI</name>
<feature type="region of interest" description="Disordered" evidence="1">
    <location>
        <begin position="86"/>
        <end position="110"/>
    </location>
</feature>
<dbReference type="EMBL" id="KN716492">
    <property type="protein sequence ID" value="KJH44184.1"/>
    <property type="molecule type" value="Genomic_DNA"/>
</dbReference>